<dbReference type="AlphaFoldDB" id="A0A6L5WLD5"/>
<evidence type="ECO:0000313" key="2">
    <source>
        <dbReference type="Proteomes" id="UP000476338"/>
    </source>
</evidence>
<name>A0A6L5WLD5_9BACT</name>
<dbReference type="PANTHER" id="PTHR39431">
    <property type="entry name" value="FRPA/C-RELATED PROTEIN"/>
    <property type="match status" value="1"/>
</dbReference>
<accession>A0A6L5WLD5</accession>
<keyword evidence="2" id="KW-1185">Reference proteome</keyword>
<comment type="caution">
    <text evidence="1">The sequence shown here is derived from an EMBL/GenBank/DDBJ whole genome shotgun (WGS) entry which is preliminary data.</text>
</comment>
<dbReference type="Proteomes" id="UP000476338">
    <property type="component" value="Unassembled WGS sequence"/>
</dbReference>
<protein>
    <recommendedName>
        <fullName evidence="3">VCBS repeat-containing protein</fullName>
    </recommendedName>
</protein>
<feature type="non-terminal residue" evidence="1">
    <location>
        <position position="253"/>
    </location>
</feature>
<gene>
    <name evidence="1" type="ORF">F1B92_08480</name>
</gene>
<sequence>MVLYFFYDNPPYPFSDNKATIPDDYFSPNIFPQLYDPLTLDLNGDSKISTLNLSDGVYFDHNGDKIAFKTSWISKDDGILVFDKNNNGLIDNGNELFGNFTEISNSQTLNIPNNQTSNLNSQTKFAINGYHALSLQDSNNDGRIDSLDEIFSNLKIWQDLNEDGISQSNELKTLDEHGIKSISLNFTKPTNGDILKDSSDNANLNDKINNLNFNNINSNNSNINNNPNSTISNNNLNLNSNSTNDNKATLISH</sequence>
<proteinExistence type="predicted"/>
<organism evidence="1 2">
    <name type="scientific">Campylobacter portucalensis</name>
    <dbReference type="NCBI Taxonomy" id="2608384"/>
    <lineage>
        <taxon>Bacteria</taxon>
        <taxon>Pseudomonadati</taxon>
        <taxon>Campylobacterota</taxon>
        <taxon>Epsilonproteobacteria</taxon>
        <taxon>Campylobacterales</taxon>
        <taxon>Campylobacteraceae</taxon>
        <taxon>Campylobacter</taxon>
    </lineage>
</organism>
<dbReference type="PANTHER" id="PTHR39431:SF1">
    <property type="entry name" value="FRPA_C-RELATED PROTEIN"/>
    <property type="match status" value="1"/>
</dbReference>
<evidence type="ECO:0008006" key="3">
    <source>
        <dbReference type="Google" id="ProtNLM"/>
    </source>
</evidence>
<reference evidence="1 2" key="2">
    <citation type="submission" date="2020-03" db="EMBL/GenBank/DDBJ databases">
        <title>Campylobacter portucalensis sp. nov., a new species of Campylobacter isolated from the reproductive tract of bulls.</title>
        <authorList>
            <person name="Silva M.F."/>
            <person name="Pereira G."/>
            <person name="Carneiro C."/>
            <person name="Hemphill A."/>
            <person name="Mateus L."/>
            <person name="Lopes-Da-Costa L."/>
            <person name="Silva E."/>
        </authorList>
    </citation>
    <scope>NUCLEOTIDE SEQUENCE [LARGE SCALE GENOMIC DNA]</scope>
    <source>
        <strain evidence="1 2">FMV-PI01</strain>
    </source>
</reference>
<dbReference type="EMBL" id="VWSJ01000069">
    <property type="protein sequence ID" value="MSN97192.1"/>
    <property type="molecule type" value="Genomic_DNA"/>
</dbReference>
<evidence type="ECO:0000313" key="1">
    <source>
        <dbReference type="EMBL" id="MSN97192.1"/>
    </source>
</evidence>
<reference evidence="1 2" key="1">
    <citation type="submission" date="2019-09" db="EMBL/GenBank/DDBJ databases">
        <authorList>
            <person name="Silva M."/>
            <person name="Pereira G."/>
            <person name="Lopes-Da-Costa L."/>
            <person name="Silva E."/>
        </authorList>
    </citation>
    <scope>NUCLEOTIDE SEQUENCE [LARGE SCALE GENOMIC DNA]</scope>
    <source>
        <strain evidence="1 2">FMV-PI01</strain>
    </source>
</reference>